<sequence>MDSRTTSALAIFLILNILFFTTISACGNCGCPSPKPKPNPEPKPTPSPSPATAKCPRDALKLGVCANVLNGLLNVTLGQPPVEPCCTLIKGLADLEAAACLCTALKANILGNNLNIPISLSLLLNVCSKKSFVVMLYHFLFRTKSKNPIRYESSSNLANRDQSKSRAGHRELPKERRPQTLMLRFLQLPTTPPKPRPGRRIRAQNKTQFTGQLNFRWHEKEPPSNDTVVCQAVLEIAASIPTRHDRYTH</sequence>
<dbReference type="InterPro" id="IPR051636">
    <property type="entry name" value="Plant_LTP/defense-related"/>
</dbReference>
<feature type="chain" id="PRO_5035886885" description="Bifunctional inhibitor/plant lipid transfer protein/seed storage helical domain-containing protein" evidence="3">
    <location>
        <begin position="26"/>
        <end position="249"/>
    </location>
</feature>
<dbReference type="InterPro" id="IPR027923">
    <property type="entry name" value="Hydrophob_seed_dom"/>
</dbReference>
<feature type="signal peptide" evidence="3">
    <location>
        <begin position="1"/>
        <end position="25"/>
    </location>
</feature>
<reference evidence="5" key="1">
    <citation type="submission" date="2019-12" db="EMBL/GenBank/DDBJ databases">
        <title>Genome sequencing and annotation of Brassica cretica.</title>
        <authorList>
            <person name="Studholme D.J."/>
            <person name="Sarris P."/>
        </authorList>
    </citation>
    <scope>NUCLEOTIDE SEQUENCE</scope>
    <source>
        <strain evidence="5">PFS-109/04</strain>
        <tissue evidence="5">Leaf</tissue>
    </source>
</reference>
<dbReference type="SMART" id="SM00499">
    <property type="entry name" value="AAI"/>
    <property type="match status" value="1"/>
</dbReference>
<dbReference type="Pfam" id="PF14547">
    <property type="entry name" value="Hydrophob_seed"/>
    <property type="match status" value="1"/>
</dbReference>
<evidence type="ECO:0000256" key="2">
    <source>
        <dbReference type="SAM" id="MobiDB-lite"/>
    </source>
</evidence>
<evidence type="ECO:0000313" key="6">
    <source>
        <dbReference type="Proteomes" id="UP000712600"/>
    </source>
</evidence>
<protein>
    <recommendedName>
        <fullName evidence="4">Bifunctional inhibitor/plant lipid transfer protein/seed storage helical domain-containing protein</fullName>
    </recommendedName>
</protein>
<comment type="similarity">
    <text evidence="1">Belongs to the plant LTP family. PEARLI1 subfamily.</text>
</comment>
<dbReference type="InterPro" id="IPR016140">
    <property type="entry name" value="Bifunc_inhib/LTP/seed_store"/>
</dbReference>
<feature type="region of interest" description="Disordered" evidence="2">
    <location>
        <begin position="152"/>
        <end position="174"/>
    </location>
</feature>
<gene>
    <name evidence="5" type="ORF">F2Q69_00013985</name>
</gene>
<evidence type="ECO:0000256" key="1">
    <source>
        <dbReference type="ARBA" id="ARBA00008965"/>
    </source>
</evidence>
<feature type="domain" description="Bifunctional inhibitor/plant lipid transfer protein/seed storage helical" evidence="4">
    <location>
        <begin position="55"/>
        <end position="127"/>
    </location>
</feature>
<keyword evidence="3" id="KW-0732">Signal</keyword>
<dbReference type="SUPFAM" id="SSF47699">
    <property type="entry name" value="Bifunctional inhibitor/lipid-transfer protein/seed storage 2S albumin"/>
    <property type="match status" value="1"/>
</dbReference>
<evidence type="ECO:0000259" key="4">
    <source>
        <dbReference type="SMART" id="SM00499"/>
    </source>
</evidence>
<dbReference type="InterPro" id="IPR036312">
    <property type="entry name" value="Bifun_inhib/LTP/seed_sf"/>
</dbReference>
<organism evidence="5 6">
    <name type="scientific">Brassica cretica</name>
    <name type="common">Mustard</name>
    <dbReference type="NCBI Taxonomy" id="69181"/>
    <lineage>
        <taxon>Eukaryota</taxon>
        <taxon>Viridiplantae</taxon>
        <taxon>Streptophyta</taxon>
        <taxon>Embryophyta</taxon>
        <taxon>Tracheophyta</taxon>
        <taxon>Spermatophyta</taxon>
        <taxon>Magnoliopsida</taxon>
        <taxon>eudicotyledons</taxon>
        <taxon>Gunneridae</taxon>
        <taxon>Pentapetalae</taxon>
        <taxon>rosids</taxon>
        <taxon>malvids</taxon>
        <taxon>Brassicales</taxon>
        <taxon>Brassicaceae</taxon>
        <taxon>Brassiceae</taxon>
        <taxon>Brassica</taxon>
    </lineage>
</organism>
<accession>A0A8S9QVW1</accession>
<dbReference type="PROSITE" id="PS51257">
    <property type="entry name" value="PROKAR_LIPOPROTEIN"/>
    <property type="match status" value="1"/>
</dbReference>
<proteinExistence type="inferred from homology"/>
<evidence type="ECO:0000256" key="3">
    <source>
        <dbReference type="SAM" id="SignalP"/>
    </source>
</evidence>
<dbReference type="EMBL" id="QGKX02000996">
    <property type="protein sequence ID" value="KAF3555847.1"/>
    <property type="molecule type" value="Genomic_DNA"/>
</dbReference>
<dbReference type="CDD" id="cd01958">
    <property type="entry name" value="HPS_like"/>
    <property type="match status" value="1"/>
</dbReference>
<feature type="compositionally biased region" description="Basic and acidic residues" evidence="2">
    <location>
        <begin position="161"/>
        <end position="174"/>
    </location>
</feature>
<dbReference type="Gene3D" id="1.10.110.10">
    <property type="entry name" value="Plant lipid-transfer and hydrophobic proteins"/>
    <property type="match status" value="1"/>
</dbReference>
<dbReference type="Proteomes" id="UP000712600">
    <property type="component" value="Unassembled WGS sequence"/>
</dbReference>
<dbReference type="AlphaFoldDB" id="A0A8S9QVW1"/>
<comment type="caution">
    <text evidence="5">The sequence shown here is derived from an EMBL/GenBank/DDBJ whole genome shotgun (WGS) entry which is preliminary data.</text>
</comment>
<dbReference type="PANTHER" id="PTHR31731">
    <property type="match status" value="1"/>
</dbReference>
<name>A0A8S9QVW1_BRACR</name>
<evidence type="ECO:0000313" key="5">
    <source>
        <dbReference type="EMBL" id="KAF3555847.1"/>
    </source>
</evidence>